<reference evidence="1 2" key="1">
    <citation type="journal article" date="2015" name="Nature">
        <title>rRNA introns, odd ribosomes, and small enigmatic genomes across a large radiation of phyla.</title>
        <authorList>
            <person name="Brown C.T."/>
            <person name="Hug L.A."/>
            <person name="Thomas B.C."/>
            <person name="Sharon I."/>
            <person name="Castelle C.J."/>
            <person name="Singh A."/>
            <person name="Wilkins M.J."/>
            <person name="Williams K.H."/>
            <person name="Banfield J.F."/>
        </authorList>
    </citation>
    <scope>NUCLEOTIDE SEQUENCE [LARGE SCALE GENOMIC DNA]</scope>
</reference>
<evidence type="ECO:0000313" key="2">
    <source>
        <dbReference type="Proteomes" id="UP000034498"/>
    </source>
</evidence>
<dbReference type="Proteomes" id="UP000034498">
    <property type="component" value="Unassembled WGS sequence"/>
</dbReference>
<accession>A0A0G0KD46</accession>
<comment type="caution">
    <text evidence="1">The sequence shown here is derived from an EMBL/GenBank/DDBJ whole genome shotgun (WGS) entry which is preliminary data.</text>
</comment>
<sequence length="302" mass="34555">MDILVVGLGVMAIGCCYYVRRFKWSYYLNWRFDRMLSKSSRDKKLFTEKQEKFCSTMDDLRFIIGGELLDPDTPAESDLELVGSCFNIFKSCGLGMTVVKQISTGKLFITGRLSIIGESFIEVDCANNNAERNPCIFPVSEKYFYGAEVLYFSEEVIRLSGQTIETLITKHGNLGWQEFEVDNSTSGAEPQKYWVCFVLHSVGEVILECIAQLLLAKCREHACDQGSNEANIQVKTIAFEAIQAATKQETKKQALLCFGHSLVLLNYLNNQFMRIMIKDMVRKSFPEWKFHDYLNECKSFKL</sequence>
<protein>
    <submittedName>
        <fullName evidence="1">Uncharacterized protein</fullName>
    </submittedName>
</protein>
<organism evidence="1 2">
    <name type="scientific">Berkelbacteria bacterium GW2011_GWB1_38_5</name>
    <dbReference type="NCBI Taxonomy" id="1618336"/>
    <lineage>
        <taxon>Bacteria</taxon>
        <taxon>Candidatus Berkelbacteria</taxon>
    </lineage>
</organism>
<proteinExistence type="predicted"/>
<gene>
    <name evidence="1" type="ORF">US94_C0034G0003</name>
</gene>
<name>A0A0G0KD46_9BACT</name>
<evidence type="ECO:0000313" key="1">
    <source>
        <dbReference type="EMBL" id="KKQ73415.1"/>
    </source>
</evidence>
<dbReference type="AlphaFoldDB" id="A0A0G0KD46"/>
<dbReference type="EMBL" id="LBUX01000034">
    <property type="protein sequence ID" value="KKQ73415.1"/>
    <property type="molecule type" value="Genomic_DNA"/>
</dbReference>